<evidence type="ECO:0000313" key="1">
    <source>
        <dbReference type="EMBL" id="GFS20023.1"/>
    </source>
</evidence>
<organism evidence="1 2">
    <name type="scientific">Elysia marginata</name>
    <dbReference type="NCBI Taxonomy" id="1093978"/>
    <lineage>
        <taxon>Eukaryota</taxon>
        <taxon>Metazoa</taxon>
        <taxon>Spiralia</taxon>
        <taxon>Lophotrochozoa</taxon>
        <taxon>Mollusca</taxon>
        <taxon>Gastropoda</taxon>
        <taxon>Heterobranchia</taxon>
        <taxon>Euthyneura</taxon>
        <taxon>Panpulmonata</taxon>
        <taxon>Sacoglossa</taxon>
        <taxon>Placobranchoidea</taxon>
        <taxon>Plakobranchidae</taxon>
        <taxon>Elysia</taxon>
    </lineage>
</organism>
<keyword evidence="2" id="KW-1185">Reference proteome</keyword>
<accession>A0AAV4JDM4</accession>
<name>A0AAV4JDM4_9GAST</name>
<evidence type="ECO:0000313" key="2">
    <source>
        <dbReference type="Proteomes" id="UP000762676"/>
    </source>
</evidence>
<gene>
    <name evidence="1" type="ORF">ElyMa_005046500</name>
</gene>
<protein>
    <submittedName>
        <fullName evidence="1">Uncharacterized protein</fullName>
    </submittedName>
</protein>
<dbReference type="EMBL" id="BMAT01010091">
    <property type="protein sequence ID" value="GFS20023.1"/>
    <property type="molecule type" value="Genomic_DNA"/>
</dbReference>
<sequence length="162" mass="18375">MENNTLAALRKKHVATIKKCATPPEQRQGNILRLGNKKSEARYLMTAANDDGGDVTQQLAESDSEKDYGVVLDKKLTFKQHIEQCTSMANRIASIIRRSFDHFSEETFVLLLKSVVQPISEYDHAVGKPRHKNLSIEVKLEEVQRRATGLLDQTRIRRTSRG</sequence>
<dbReference type="Proteomes" id="UP000762676">
    <property type="component" value="Unassembled WGS sequence"/>
</dbReference>
<proteinExistence type="predicted"/>
<dbReference type="AlphaFoldDB" id="A0AAV4JDM4"/>
<reference evidence="1 2" key="1">
    <citation type="journal article" date="2021" name="Elife">
        <title>Chloroplast acquisition without the gene transfer in kleptoplastic sea slugs, Plakobranchus ocellatus.</title>
        <authorList>
            <person name="Maeda T."/>
            <person name="Takahashi S."/>
            <person name="Yoshida T."/>
            <person name="Shimamura S."/>
            <person name="Takaki Y."/>
            <person name="Nagai Y."/>
            <person name="Toyoda A."/>
            <person name="Suzuki Y."/>
            <person name="Arimoto A."/>
            <person name="Ishii H."/>
            <person name="Satoh N."/>
            <person name="Nishiyama T."/>
            <person name="Hasebe M."/>
            <person name="Maruyama T."/>
            <person name="Minagawa J."/>
            <person name="Obokata J."/>
            <person name="Shigenobu S."/>
        </authorList>
    </citation>
    <scope>NUCLEOTIDE SEQUENCE [LARGE SCALE GENOMIC DNA]</scope>
</reference>
<comment type="caution">
    <text evidence="1">The sequence shown here is derived from an EMBL/GenBank/DDBJ whole genome shotgun (WGS) entry which is preliminary data.</text>
</comment>